<dbReference type="PROSITE" id="PS50108">
    <property type="entry name" value="CRIB"/>
    <property type="match status" value="1"/>
</dbReference>
<dbReference type="Gene3D" id="1.10.510.10">
    <property type="entry name" value="Transferase(Phosphotransferase) domain 1"/>
    <property type="match status" value="1"/>
</dbReference>
<evidence type="ECO:0000256" key="7">
    <source>
        <dbReference type="ARBA" id="ARBA00022840"/>
    </source>
</evidence>
<dbReference type="SMART" id="SM00285">
    <property type="entry name" value="PBD"/>
    <property type="match status" value="1"/>
</dbReference>
<proteinExistence type="inferred from homology"/>
<keyword evidence="8" id="KW-0460">Magnesium</keyword>
<evidence type="ECO:0000256" key="2">
    <source>
        <dbReference type="ARBA" id="ARBA00008874"/>
    </source>
</evidence>
<dbReference type="Pfam" id="PF00786">
    <property type="entry name" value="PBD"/>
    <property type="match status" value="1"/>
</dbReference>
<evidence type="ECO:0000259" key="10">
    <source>
        <dbReference type="PROSITE" id="PS50011"/>
    </source>
</evidence>
<evidence type="ECO:0000259" key="11">
    <source>
        <dbReference type="PROSITE" id="PS50108"/>
    </source>
</evidence>
<evidence type="ECO:0000313" key="12">
    <source>
        <dbReference type="Proteomes" id="UP000887572"/>
    </source>
</evidence>
<dbReference type="GO" id="GO:0005524">
    <property type="term" value="F:ATP binding"/>
    <property type="evidence" value="ECO:0007669"/>
    <property type="project" value="UniProtKB-UniRule"/>
</dbReference>
<comment type="cofactor">
    <cofactor evidence="1">
        <name>Mg(2+)</name>
        <dbReference type="ChEBI" id="CHEBI:18420"/>
    </cofactor>
</comment>
<dbReference type="PANTHER" id="PTHR45832">
    <property type="entry name" value="SERINE/THREONINE-PROTEIN KINASE SAMKA-RELATED-RELATED"/>
    <property type="match status" value="1"/>
</dbReference>
<evidence type="ECO:0000256" key="6">
    <source>
        <dbReference type="ARBA" id="ARBA00022741"/>
    </source>
</evidence>
<dbReference type="GO" id="GO:0046872">
    <property type="term" value="F:metal ion binding"/>
    <property type="evidence" value="ECO:0007669"/>
    <property type="project" value="UniProtKB-KW"/>
</dbReference>
<dbReference type="PROSITE" id="PS00107">
    <property type="entry name" value="PROTEIN_KINASE_ATP"/>
    <property type="match status" value="1"/>
</dbReference>
<dbReference type="InterPro" id="IPR011009">
    <property type="entry name" value="Kinase-like_dom_sf"/>
</dbReference>
<organism evidence="12 13">
    <name type="scientific">Globodera rostochiensis</name>
    <name type="common">Golden nematode worm</name>
    <name type="synonym">Heterodera rostochiensis</name>
    <dbReference type="NCBI Taxonomy" id="31243"/>
    <lineage>
        <taxon>Eukaryota</taxon>
        <taxon>Metazoa</taxon>
        <taxon>Ecdysozoa</taxon>
        <taxon>Nematoda</taxon>
        <taxon>Chromadorea</taxon>
        <taxon>Rhabditida</taxon>
        <taxon>Tylenchina</taxon>
        <taxon>Tylenchomorpha</taxon>
        <taxon>Tylenchoidea</taxon>
        <taxon>Heteroderidae</taxon>
        <taxon>Heteroderinae</taxon>
        <taxon>Globodera</taxon>
    </lineage>
</organism>
<evidence type="ECO:0000256" key="5">
    <source>
        <dbReference type="ARBA" id="ARBA00022723"/>
    </source>
</evidence>
<feature type="binding site" evidence="9">
    <location>
        <position position="145"/>
    </location>
    <ligand>
        <name>ATP</name>
        <dbReference type="ChEBI" id="CHEBI:30616"/>
    </ligand>
</feature>
<dbReference type="Gene3D" id="3.30.200.20">
    <property type="entry name" value="Phosphorylase Kinase, domain 1"/>
    <property type="match status" value="1"/>
</dbReference>
<keyword evidence="12" id="KW-1185">Reference proteome</keyword>
<dbReference type="Proteomes" id="UP000887572">
    <property type="component" value="Unplaced"/>
</dbReference>
<dbReference type="EC" id="2.7.11.1" evidence="3"/>
<evidence type="ECO:0000256" key="1">
    <source>
        <dbReference type="ARBA" id="ARBA00001946"/>
    </source>
</evidence>
<comment type="similarity">
    <text evidence="2">Belongs to the protein kinase superfamily. STE Ser/Thr protein kinase family. STE20 subfamily.</text>
</comment>
<dbReference type="SUPFAM" id="SSF56112">
    <property type="entry name" value="Protein kinase-like (PK-like)"/>
    <property type="match status" value="1"/>
</dbReference>
<dbReference type="WBParaSite" id="Gr19_v10_g17458.t1">
    <property type="protein sequence ID" value="Gr19_v10_g17458.t1"/>
    <property type="gene ID" value="Gr19_v10_g17458"/>
</dbReference>
<dbReference type="InterPro" id="IPR000095">
    <property type="entry name" value="CRIB_dom"/>
</dbReference>
<evidence type="ECO:0000256" key="8">
    <source>
        <dbReference type="ARBA" id="ARBA00022842"/>
    </source>
</evidence>
<sequence>MPLQCNGFVRKSVKLRKGDISRPTNFIHRIHADYDPRTGDLRGLPSQWAAILGSDFLTYRRKKMLIEDRSVSNKTKAEKNLKNPDLVCSPAVNSQHSDFHALIASFVNSDYDPRAYYSNFVEIGSGSSGRVFCAKSPNGATVAVKCMNINEQKRRYLLLNEILIPRELSHQNLIKFIDSFLVADQLWVVSEFAAMGSLTRIVTQRRMPEPLIATVCLQVLRALAFLHERRIVHRDVKSDSILIDSRGTVKLSDFGFCARLTMENPFRRSLLGTPYWLSSQVASKEKYGTDADIWSLGVTIFEMVLGEPPYFDLSPEAAVRKIILDPAPRFPEHANVSVELASFSSAMLQKDLSLRSSAHQLLAHPFLQKALHPTKLLQLFNGLKD</sequence>
<dbReference type="Pfam" id="PF00069">
    <property type="entry name" value="Pkinase"/>
    <property type="match status" value="1"/>
</dbReference>
<feature type="domain" description="CRIB" evidence="11">
    <location>
        <begin position="20"/>
        <end position="33"/>
    </location>
</feature>
<dbReference type="AlphaFoldDB" id="A0A914HH51"/>
<dbReference type="PROSITE" id="PS50011">
    <property type="entry name" value="PROTEIN_KINASE_DOM"/>
    <property type="match status" value="1"/>
</dbReference>
<name>A0A914HH51_GLORO</name>
<dbReference type="PANTHER" id="PTHR45832:SF8">
    <property type="entry name" value="PROTEIN KINASE DOMAIN-CONTAINING PROTEIN"/>
    <property type="match status" value="1"/>
</dbReference>
<keyword evidence="5" id="KW-0479">Metal-binding</keyword>
<accession>A0A914HH51</accession>
<keyword evidence="6 9" id="KW-0547">Nucleotide-binding</keyword>
<dbReference type="Gene3D" id="3.90.810.10">
    <property type="entry name" value="CRIB domain"/>
    <property type="match status" value="1"/>
</dbReference>
<evidence type="ECO:0000256" key="3">
    <source>
        <dbReference type="ARBA" id="ARBA00012513"/>
    </source>
</evidence>
<keyword evidence="4" id="KW-0808">Transferase</keyword>
<dbReference type="InterPro" id="IPR051931">
    <property type="entry name" value="PAK3-like"/>
</dbReference>
<evidence type="ECO:0000313" key="13">
    <source>
        <dbReference type="WBParaSite" id="Gr19_v10_g17458.t1"/>
    </source>
</evidence>
<dbReference type="InterPro" id="IPR000719">
    <property type="entry name" value="Prot_kinase_dom"/>
</dbReference>
<evidence type="ECO:0000256" key="9">
    <source>
        <dbReference type="PROSITE-ProRule" id="PRU10141"/>
    </source>
</evidence>
<reference evidence="13" key="1">
    <citation type="submission" date="2022-11" db="UniProtKB">
        <authorList>
            <consortium name="WormBaseParasite"/>
        </authorList>
    </citation>
    <scope>IDENTIFICATION</scope>
</reference>
<feature type="domain" description="Protein kinase" evidence="10">
    <location>
        <begin position="117"/>
        <end position="367"/>
    </location>
</feature>
<protein>
    <recommendedName>
        <fullName evidence="3">non-specific serine/threonine protein kinase</fullName>
        <ecNumber evidence="3">2.7.11.1</ecNumber>
    </recommendedName>
</protein>
<dbReference type="FunFam" id="1.10.510.10:FF:000768">
    <property type="entry name" value="Non-specific serine/threonine protein kinase"/>
    <property type="match status" value="1"/>
</dbReference>
<evidence type="ECO:0000256" key="4">
    <source>
        <dbReference type="ARBA" id="ARBA00022679"/>
    </source>
</evidence>
<keyword evidence="7 9" id="KW-0067">ATP-binding</keyword>
<dbReference type="GO" id="GO:0004674">
    <property type="term" value="F:protein serine/threonine kinase activity"/>
    <property type="evidence" value="ECO:0007669"/>
    <property type="project" value="UniProtKB-EC"/>
</dbReference>
<dbReference type="InterPro" id="IPR036936">
    <property type="entry name" value="CRIB_dom_sf"/>
</dbReference>
<dbReference type="InterPro" id="IPR017441">
    <property type="entry name" value="Protein_kinase_ATP_BS"/>
</dbReference>